<dbReference type="AlphaFoldDB" id="B4GV96"/>
<evidence type="ECO:0000313" key="2">
    <source>
        <dbReference type="Proteomes" id="UP000008744"/>
    </source>
</evidence>
<accession>B4GV96</accession>
<dbReference type="EMBL" id="CH479192">
    <property type="protein sequence ID" value="EDW26633.1"/>
    <property type="molecule type" value="Genomic_DNA"/>
</dbReference>
<sequence>MNASHENPVLWDSVHLRKLLADEYEVVDTVLEQLNQLKFTAGHCISTDPDVPL</sequence>
<name>B4GV96_DROPE</name>
<evidence type="ECO:0000313" key="1">
    <source>
        <dbReference type="EMBL" id="EDW26633.1"/>
    </source>
</evidence>
<reference evidence="1 2" key="1">
    <citation type="journal article" date="2007" name="Nature">
        <title>Evolution of genes and genomes on the Drosophila phylogeny.</title>
        <authorList>
            <consortium name="Drosophila 12 Genomes Consortium"/>
            <person name="Clark A.G."/>
            <person name="Eisen M.B."/>
            <person name="Smith D.R."/>
            <person name="Bergman C.M."/>
            <person name="Oliver B."/>
            <person name="Markow T.A."/>
            <person name="Kaufman T.C."/>
            <person name="Kellis M."/>
            <person name="Gelbart W."/>
            <person name="Iyer V.N."/>
            <person name="Pollard D.A."/>
            <person name="Sackton T.B."/>
            <person name="Larracuente A.M."/>
            <person name="Singh N.D."/>
            <person name="Abad J.P."/>
            <person name="Abt D.N."/>
            <person name="Adryan B."/>
            <person name="Aguade M."/>
            <person name="Akashi H."/>
            <person name="Anderson W.W."/>
            <person name="Aquadro C.F."/>
            <person name="Ardell D.H."/>
            <person name="Arguello R."/>
            <person name="Artieri C.G."/>
            <person name="Barbash D.A."/>
            <person name="Barker D."/>
            <person name="Barsanti P."/>
            <person name="Batterham P."/>
            <person name="Batzoglou S."/>
            <person name="Begun D."/>
            <person name="Bhutkar A."/>
            <person name="Blanco E."/>
            <person name="Bosak S.A."/>
            <person name="Bradley R.K."/>
            <person name="Brand A.D."/>
            <person name="Brent M.R."/>
            <person name="Brooks A.N."/>
            <person name="Brown R.H."/>
            <person name="Butlin R.K."/>
            <person name="Caggese C."/>
            <person name="Calvi B.R."/>
            <person name="Bernardo de Carvalho A."/>
            <person name="Caspi A."/>
            <person name="Castrezana S."/>
            <person name="Celniker S.E."/>
            <person name="Chang J.L."/>
            <person name="Chapple C."/>
            <person name="Chatterji S."/>
            <person name="Chinwalla A."/>
            <person name="Civetta A."/>
            <person name="Clifton S.W."/>
            <person name="Comeron J.M."/>
            <person name="Costello J.C."/>
            <person name="Coyne J.A."/>
            <person name="Daub J."/>
            <person name="David R.G."/>
            <person name="Delcher A.L."/>
            <person name="Delehaunty K."/>
            <person name="Do C.B."/>
            <person name="Ebling H."/>
            <person name="Edwards K."/>
            <person name="Eickbush T."/>
            <person name="Evans J.D."/>
            <person name="Filipski A."/>
            <person name="Findeiss S."/>
            <person name="Freyhult E."/>
            <person name="Fulton L."/>
            <person name="Fulton R."/>
            <person name="Garcia A.C."/>
            <person name="Gardiner A."/>
            <person name="Garfield D.A."/>
            <person name="Garvin B.E."/>
            <person name="Gibson G."/>
            <person name="Gilbert D."/>
            <person name="Gnerre S."/>
            <person name="Godfrey J."/>
            <person name="Good R."/>
            <person name="Gotea V."/>
            <person name="Gravely B."/>
            <person name="Greenberg A.J."/>
            <person name="Griffiths-Jones S."/>
            <person name="Gross S."/>
            <person name="Guigo R."/>
            <person name="Gustafson E.A."/>
            <person name="Haerty W."/>
            <person name="Hahn M.W."/>
            <person name="Halligan D.L."/>
            <person name="Halpern A.L."/>
            <person name="Halter G.M."/>
            <person name="Han M.V."/>
            <person name="Heger A."/>
            <person name="Hillier L."/>
            <person name="Hinrichs A.S."/>
            <person name="Holmes I."/>
            <person name="Hoskins R.A."/>
            <person name="Hubisz M.J."/>
            <person name="Hultmark D."/>
            <person name="Huntley M.A."/>
            <person name="Jaffe D.B."/>
            <person name="Jagadeeshan S."/>
            <person name="Jeck W.R."/>
            <person name="Johnson J."/>
            <person name="Jones C.D."/>
            <person name="Jordan W.C."/>
            <person name="Karpen G.H."/>
            <person name="Kataoka E."/>
            <person name="Keightley P.D."/>
            <person name="Kheradpour P."/>
            <person name="Kirkness E.F."/>
            <person name="Koerich L.B."/>
            <person name="Kristiansen K."/>
            <person name="Kudrna D."/>
            <person name="Kulathinal R.J."/>
            <person name="Kumar S."/>
            <person name="Kwok R."/>
            <person name="Lander E."/>
            <person name="Langley C.H."/>
            <person name="Lapoint R."/>
            <person name="Lazzaro B.P."/>
            <person name="Lee S.J."/>
            <person name="Levesque L."/>
            <person name="Li R."/>
            <person name="Lin C.F."/>
            <person name="Lin M.F."/>
            <person name="Lindblad-Toh K."/>
            <person name="Llopart A."/>
            <person name="Long M."/>
            <person name="Low L."/>
            <person name="Lozovsky E."/>
            <person name="Lu J."/>
            <person name="Luo M."/>
            <person name="Machado C.A."/>
            <person name="Makalowski W."/>
            <person name="Marzo M."/>
            <person name="Matsuda M."/>
            <person name="Matzkin L."/>
            <person name="McAllister B."/>
            <person name="McBride C.S."/>
            <person name="McKernan B."/>
            <person name="McKernan K."/>
            <person name="Mendez-Lago M."/>
            <person name="Minx P."/>
            <person name="Mollenhauer M.U."/>
            <person name="Montooth K."/>
            <person name="Mount S.M."/>
            <person name="Mu X."/>
            <person name="Myers E."/>
            <person name="Negre B."/>
            <person name="Newfeld S."/>
            <person name="Nielsen R."/>
            <person name="Noor M.A."/>
            <person name="O'Grady P."/>
            <person name="Pachter L."/>
            <person name="Papaceit M."/>
            <person name="Parisi M.J."/>
            <person name="Parisi M."/>
            <person name="Parts L."/>
            <person name="Pedersen J.S."/>
            <person name="Pesole G."/>
            <person name="Phillippy A.M."/>
            <person name="Ponting C.P."/>
            <person name="Pop M."/>
            <person name="Porcelli D."/>
            <person name="Powell J.R."/>
            <person name="Prohaska S."/>
            <person name="Pruitt K."/>
            <person name="Puig M."/>
            <person name="Quesneville H."/>
            <person name="Ram K.R."/>
            <person name="Rand D."/>
            <person name="Rasmussen M.D."/>
            <person name="Reed L.K."/>
            <person name="Reenan R."/>
            <person name="Reily A."/>
            <person name="Remington K.A."/>
            <person name="Rieger T.T."/>
            <person name="Ritchie M.G."/>
            <person name="Robin C."/>
            <person name="Rogers Y.H."/>
            <person name="Rohde C."/>
            <person name="Rozas J."/>
            <person name="Rubenfield M.J."/>
            <person name="Ruiz A."/>
            <person name="Russo S."/>
            <person name="Salzberg S.L."/>
            <person name="Sanchez-Gracia A."/>
            <person name="Saranga D.J."/>
            <person name="Sato H."/>
            <person name="Schaeffer S.W."/>
            <person name="Schatz M.C."/>
            <person name="Schlenke T."/>
            <person name="Schwartz R."/>
            <person name="Segarra C."/>
            <person name="Singh R.S."/>
            <person name="Sirot L."/>
            <person name="Sirota M."/>
            <person name="Sisneros N.B."/>
            <person name="Smith C.D."/>
            <person name="Smith T.F."/>
            <person name="Spieth J."/>
            <person name="Stage D.E."/>
            <person name="Stark A."/>
            <person name="Stephan W."/>
            <person name="Strausberg R.L."/>
            <person name="Strempel S."/>
            <person name="Sturgill D."/>
            <person name="Sutton G."/>
            <person name="Sutton G.G."/>
            <person name="Tao W."/>
            <person name="Teichmann S."/>
            <person name="Tobari Y.N."/>
            <person name="Tomimura Y."/>
            <person name="Tsolas J.M."/>
            <person name="Valente V.L."/>
            <person name="Venter E."/>
            <person name="Venter J.C."/>
            <person name="Vicario S."/>
            <person name="Vieira F.G."/>
            <person name="Vilella A.J."/>
            <person name="Villasante A."/>
            <person name="Walenz B."/>
            <person name="Wang J."/>
            <person name="Wasserman M."/>
            <person name="Watts T."/>
            <person name="Wilson D."/>
            <person name="Wilson R.K."/>
            <person name="Wing R.A."/>
            <person name="Wolfner M.F."/>
            <person name="Wong A."/>
            <person name="Wong G.K."/>
            <person name="Wu C.I."/>
            <person name="Wu G."/>
            <person name="Yamamoto D."/>
            <person name="Yang H.P."/>
            <person name="Yang S.P."/>
            <person name="Yorke J.A."/>
            <person name="Yoshida K."/>
            <person name="Zdobnov E."/>
            <person name="Zhang P."/>
            <person name="Zhang Y."/>
            <person name="Zimin A.V."/>
            <person name="Baldwin J."/>
            <person name="Abdouelleil A."/>
            <person name="Abdulkadir J."/>
            <person name="Abebe A."/>
            <person name="Abera B."/>
            <person name="Abreu J."/>
            <person name="Acer S.C."/>
            <person name="Aftuck L."/>
            <person name="Alexander A."/>
            <person name="An P."/>
            <person name="Anderson E."/>
            <person name="Anderson S."/>
            <person name="Arachi H."/>
            <person name="Azer M."/>
            <person name="Bachantsang P."/>
            <person name="Barry A."/>
            <person name="Bayul T."/>
            <person name="Berlin A."/>
            <person name="Bessette D."/>
            <person name="Bloom T."/>
            <person name="Blye J."/>
            <person name="Boguslavskiy L."/>
            <person name="Bonnet C."/>
            <person name="Boukhgalter B."/>
            <person name="Bourzgui I."/>
            <person name="Brown A."/>
            <person name="Cahill P."/>
            <person name="Channer S."/>
            <person name="Cheshatsang Y."/>
            <person name="Chuda L."/>
            <person name="Citroen M."/>
            <person name="Collymore A."/>
            <person name="Cooke P."/>
            <person name="Costello M."/>
            <person name="D'Aco K."/>
            <person name="Daza R."/>
            <person name="De Haan G."/>
            <person name="DeGray S."/>
            <person name="DeMaso C."/>
            <person name="Dhargay N."/>
            <person name="Dooley K."/>
            <person name="Dooley E."/>
            <person name="Doricent M."/>
            <person name="Dorje P."/>
            <person name="Dorjee K."/>
            <person name="Dupes A."/>
            <person name="Elong R."/>
            <person name="Falk J."/>
            <person name="Farina A."/>
            <person name="Faro S."/>
            <person name="Ferguson D."/>
            <person name="Fisher S."/>
            <person name="Foley C.D."/>
            <person name="Franke A."/>
            <person name="Friedrich D."/>
            <person name="Gadbois L."/>
            <person name="Gearin G."/>
            <person name="Gearin C.R."/>
            <person name="Giannoukos G."/>
            <person name="Goode T."/>
            <person name="Graham J."/>
            <person name="Grandbois E."/>
            <person name="Grewal S."/>
            <person name="Gyaltsen K."/>
            <person name="Hafez N."/>
            <person name="Hagos B."/>
            <person name="Hall J."/>
            <person name="Henson C."/>
            <person name="Hollinger A."/>
            <person name="Honan T."/>
            <person name="Huard M.D."/>
            <person name="Hughes L."/>
            <person name="Hurhula B."/>
            <person name="Husby M.E."/>
            <person name="Kamat A."/>
            <person name="Kanga B."/>
            <person name="Kashin S."/>
            <person name="Khazanovich D."/>
            <person name="Kisner P."/>
            <person name="Lance K."/>
            <person name="Lara M."/>
            <person name="Lee W."/>
            <person name="Lennon N."/>
            <person name="Letendre F."/>
            <person name="LeVine R."/>
            <person name="Lipovsky A."/>
            <person name="Liu X."/>
            <person name="Liu J."/>
            <person name="Liu S."/>
            <person name="Lokyitsang T."/>
            <person name="Lokyitsang Y."/>
            <person name="Lubonja R."/>
            <person name="Lui A."/>
            <person name="MacDonald P."/>
            <person name="Magnisalis V."/>
            <person name="Maru K."/>
            <person name="Matthews C."/>
            <person name="McCusker W."/>
            <person name="McDonough S."/>
            <person name="Mehta T."/>
            <person name="Meldrim J."/>
            <person name="Meneus L."/>
            <person name="Mihai O."/>
            <person name="Mihalev A."/>
            <person name="Mihova T."/>
            <person name="Mittelman R."/>
            <person name="Mlenga V."/>
            <person name="Montmayeur A."/>
            <person name="Mulrain L."/>
            <person name="Navidi A."/>
            <person name="Naylor J."/>
            <person name="Negash T."/>
            <person name="Nguyen T."/>
            <person name="Nguyen N."/>
            <person name="Nicol R."/>
            <person name="Norbu C."/>
            <person name="Norbu N."/>
            <person name="Novod N."/>
            <person name="O'Neill B."/>
            <person name="Osman S."/>
            <person name="Markiewicz E."/>
            <person name="Oyono O.L."/>
            <person name="Patti C."/>
            <person name="Phunkhang P."/>
            <person name="Pierre F."/>
            <person name="Priest M."/>
            <person name="Raghuraman S."/>
            <person name="Rege F."/>
            <person name="Reyes R."/>
            <person name="Rise C."/>
            <person name="Rogov P."/>
            <person name="Ross K."/>
            <person name="Ryan E."/>
            <person name="Settipalli S."/>
            <person name="Shea T."/>
            <person name="Sherpa N."/>
            <person name="Shi L."/>
            <person name="Shih D."/>
            <person name="Sparrow T."/>
            <person name="Spaulding J."/>
            <person name="Stalker J."/>
            <person name="Stange-Thomann N."/>
            <person name="Stavropoulos S."/>
            <person name="Stone C."/>
            <person name="Strader C."/>
            <person name="Tesfaye S."/>
            <person name="Thomson T."/>
            <person name="Thoulutsang Y."/>
            <person name="Thoulutsang D."/>
            <person name="Topham K."/>
            <person name="Topping I."/>
            <person name="Tsamla T."/>
            <person name="Vassiliev H."/>
            <person name="Vo A."/>
            <person name="Wangchuk T."/>
            <person name="Wangdi T."/>
            <person name="Weiand M."/>
            <person name="Wilkinson J."/>
            <person name="Wilson A."/>
            <person name="Yadav S."/>
            <person name="Young G."/>
            <person name="Yu Q."/>
            <person name="Zembek L."/>
            <person name="Zhong D."/>
            <person name="Zimmer A."/>
            <person name="Zwirko Z."/>
            <person name="Jaffe D.B."/>
            <person name="Alvarez P."/>
            <person name="Brockman W."/>
            <person name="Butler J."/>
            <person name="Chin C."/>
            <person name="Gnerre S."/>
            <person name="Grabherr M."/>
            <person name="Kleber M."/>
            <person name="Mauceli E."/>
            <person name="MacCallum I."/>
        </authorList>
    </citation>
    <scope>NUCLEOTIDE SEQUENCE [LARGE SCALE GENOMIC DNA]</scope>
    <source>
        <strain evidence="2">MSH-3 / Tucson 14011-0111.49</strain>
    </source>
</reference>
<organism evidence="2">
    <name type="scientific">Drosophila persimilis</name>
    <name type="common">Fruit fly</name>
    <dbReference type="NCBI Taxonomy" id="7234"/>
    <lineage>
        <taxon>Eukaryota</taxon>
        <taxon>Metazoa</taxon>
        <taxon>Ecdysozoa</taxon>
        <taxon>Arthropoda</taxon>
        <taxon>Hexapoda</taxon>
        <taxon>Insecta</taxon>
        <taxon>Pterygota</taxon>
        <taxon>Neoptera</taxon>
        <taxon>Endopterygota</taxon>
        <taxon>Diptera</taxon>
        <taxon>Brachycera</taxon>
        <taxon>Muscomorpha</taxon>
        <taxon>Ephydroidea</taxon>
        <taxon>Drosophilidae</taxon>
        <taxon>Drosophila</taxon>
        <taxon>Sophophora</taxon>
    </lineage>
</organism>
<keyword evidence="2" id="KW-1185">Reference proteome</keyword>
<proteinExistence type="predicted"/>
<dbReference type="Proteomes" id="UP000008744">
    <property type="component" value="Unassembled WGS sequence"/>
</dbReference>
<gene>
    <name evidence="1" type="primary">Dper\GL12883</name>
    <name evidence="1" type="ORF">Dper_GL12883</name>
</gene>
<protein>
    <submittedName>
        <fullName evidence="1">GL12883</fullName>
    </submittedName>
</protein>
<dbReference type="HOGENOM" id="CLU_3070908_0_0_1"/>